<name>A0A4R0INN1_9ACTN</name>
<dbReference type="RefSeq" id="WP_131519221.1">
    <property type="nucleotide sequence ID" value="NZ_SJKD01000017.1"/>
</dbReference>
<proteinExistence type="predicted"/>
<gene>
    <name evidence="2" type="ORF">E0H75_41440</name>
</gene>
<dbReference type="OrthoDB" id="9802039at2"/>
<organism evidence="2 3">
    <name type="scientific">Kribbella capetownensis</name>
    <dbReference type="NCBI Taxonomy" id="1572659"/>
    <lineage>
        <taxon>Bacteria</taxon>
        <taxon>Bacillati</taxon>
        <taxon>Actinomycetota</taxon>
        <taxon>Actinomycetes</taxon>
        <taxon>Propionibacteriales</taxon>
        <taxon>Kribbellaceae</taxon>
        <taxon>Kribbella</taxon>
    </lineage>
</organism>
<dbReference type="EMBL" id="SJKD01000017">
    <property type="protein sequence ID" value="TCC35253.1"/>
    <property type="molecule type" value="Genomic_DNA"/>
</dbReference>
<dbReference type="SUPFAM" id="SSF46955">
    <property type="entry name" value="Putative DNA-binding domain"/>
    <property type="match status" value="1"/>
</dbReference>
<evidence type="ECO:0000313" key="2">
    <source>
        <dbReference type="EMBL" id="TCC35253.1"/>
    </source>
</evidence>
<protein>
    <submittedName>
        <fullName evidence="2">DNA-binding protein</fullName>
    </submittedName>
</protein>
<dbReference type="Pfam" id="PF12728">
    <property type="entry name" value="HTH_17"/>
    <property type="match status" value="1"/>
</dbReference>
<dbReference type="InterPro" id="IPR041657">
    <property type="entry name" value="HTH_17"/>
</dbReference>
<dbReference type="InterPro" id="IPR009061">
    <property type="entry name" value="DNA-bd_dom_put_sf"/>
</dbReference>
<comment type="caution">
    <text evidence="2">The sequence shown here is derived from an EMBL/GenBank/DDBJ whole genome shotgun (WGS) entry which is preliminary data.</text>
</comment>
<keyword evidence="3" id="KW-1185">Reference proteome</keyword>
<dbReference type="GO" id="GO:0003677">
    <property type="term" value="F:DNA binding"/>
    <property type="evidence" value="ECO:0007669"/>
    <property type="project" value="UniProtKB-KW"/>
</dbReference>
<dbReference type="Proteomes" id="UP000293342">
    <property type="component" value="Unassembled WGS sequence"/>
</dbReference>
<evidence type="ECO:0000259" key="1">
    <source>
        <dbReference type="Pfam" id="PF12728"/>
    </source>
</evidence>
<feature type="domain" description="Helix-turn-helix" evidence="1">
    <location>
        <begin position="16"/>
        <end position="59"/>
    </location>
</feature>
<evidence type="ECO:0000313" key="3">
    <source>
        <dbReference type="Proteomes" id="UP000293342"/>
    </source>
</evidence>
<accession>A0A4R0INN1</accession>
<sequence length="158" mass="17565">MTTDDRRAYDLHQDEWVSAKEAAEILGVGESTVHRMAHRGLIQRGSGYRRYHRPALEALRDRGEAISIGEAARILGRPSAAVRDLIAADELPPSSNATFPLFRRDVESYAESHPPPDERAGQLNAKSAARVLDCSVSTVLRLARSDRVPCDRDTRGRY</sequence>
<keyword evidence="2" id="KW-0238">DNA-binding</keyword>
<dbReference type="AlphaFoldDB" id="A0A4R0INN1"/>
<reference evidence="2 3" key="1">
    <citation type="submission" date="2019-02" db="EMBL/GenBank/DDBJ databases">
        <title>Kribbella capetownensis sp. nov. and Kribbella speibonae sp. nov., isolated from soil.</title>
        <authorList>
            <person name="Curtis S.M."/>
            <person name="Norton I."/>
            <person name="Everest G.J."/>
            <person name="Meyers P.R."/>
        </authorList>
    </citation>
    <scope>NUCLEOTIDE SEQUENCE [LARGE SCALE GENOMIC DNA]</scope>
    <source>
        <strain evidence="2 3">YM53</strain>
    </source>
</reference>